<comment type="function">
    <text evidence="11">Plays a role in neurofilament network integrity. May be involved in modulating axonal architecture during development and in the adult. In vitro, increases the susceptibility of neurofilament-H to calcium-dependent proteases. May also function in modulating the keratin network in skin. Activates the MAPK and Elk-1 signal transduction pathway.</text>
</comment>
<dbReference type="GO" id="GO:0005813">
    <property type="term" value="C:centrosome"/>
    <property type="evidence" value="ECO:0007669"/>
    <property type="project" value="UniProtKB-SubCell"/>
</dbReference>
<dbReference type="Gene3D" id="1.10.287.700">
    <property type="entry name" value="Helix hairpin bin"/>
    <property type="match status" value="1"/>
</dbReference>
<comment type="similarity">
    <text evidence="4 12">Belongs to the synuclein family.</text>
</comment>
<dbReference type="GO" id="GO:0005819">
    <property type="term" value="C:spindle"/>
    <property type="evidence" value="ECO:0007669"/>
    <property type="project" value="UniProtKB-SubCell"/>
</dbReference>
<dbReference type="InterPro" id="IPR002462">
    <property type="entry name" value="Synuclein_gamma"/>
</dbReference>
<evidence type="ECO:0000256" key="7">
    <source>
        <dbReference type="ARBA" id="ARBA00022553"/>
    </source>
</evidence>
<keyword evidence="9" id="KW-0206">Cytoskeleton</keyword>
<evidence type="ECO:0000256" key="10">
    <source>
        <dbReference type="ARBA" id="ARBA00026036"/>
    </source>
</evidence>
<dbReference type="SUPFAM" id="SSF118375">
    <property type="entry name" value="Synuclein"/>
    <property type="match status" value="1"/>
</dbReference>
<dbReference type="GO" id="GO:0043679">
    <property type="term" value="C:axon terminus"/>
    <property type="evidence" value="ECO:0007669"/>
    <property type="project" value="TreeGrafter"/>
</dbReference>
<keyword evidence="6" id="KW-0963">Cytoplasm</keyword>
<feature type="non-terminal residue" evidence="14">
    <location>
        <position position="1"/>
    </location>
</feature>
<reference evidence="14 15" key="1">
    <citation type="submission" date="2015-08" db="EMBL/GenBank/DDBJ databases">
        <title>The genome of the Asian arowana (Scleropages formosus).</title>
        <authorList>
            <person name="Tan M.H."/>
            <person name="Gan H.M."/>
            <person name="Croft L.J."/>
            <person name="Austin C.M."/>
        </authorList>
    </citation>
    <scope>NUCLEOTIDE SEQUENCE [LARGE SCALE GENOMIC DNA]</scope>
    <source>
        <strain evidence="14">Aro1</strain>
    </source>
</reference>
<comment type="subunit">
    <text evidence="10">May be a centrosome-associated protein. Interacts with MYOC; affects its secretion and its aggregation.</text>
</comment>
<protein>
    <recommendedName>
        <fullName evidence="5 12">Gamma-synuclein</fullName>
    </recommendedName>
</protein>
<dbReference type="GO" id="GO:0048471">
    <property type="term" value="C:perinuclear region of cytoplasm"/>
    <property type="evidence" value="ECO:0007669"/>
    <property type="project" value="UniProtKB-SubCell"/>
</dbReference>
<proteinExistence type="inferred from homology"/>
<keyword evidence="7" id="KW-0597">Phosphoprotein</keyword>
<keyword evidence="8" id="KW-0677">Repeat</keyword>
<dbReference type="Pfam" id="PF01387">
    <property type="entry name" value="Synuclein"/>
    <property type="match status" value="1"/>
</dbReference>
<dbReference type="PANTHER" id="PTHR13820">
    <property type="entry name" value="SYNUCLEIN"/>
    <property type="match status" value="1"/>
</dbReference>
<gene>
    <name evidence="14" type="ORF">Z043_117456</name>
</gene>
<evidence type="ECO:0000256" key="13">
    <source>
        <dbReference type="SAM" id="MobiDB-lite"/>
    </source>
</evidence>
<dbReference type="EMBL" id="JARO02007209">
    <property type="protein sequence ID" value="KPP64223.1"/>
    <property type="molecule type" value="Genomic_DNA"/>
</dbReference>
<organism evidence="14 15">
    <name type="scientific">Scleropages formosus</name>
    <name type="common">Asian bonytongue</name>
    <name type="synonym">Osteoglossum formosum</name>
    <dbReference type="NCBI Taxonomy" id="113540"/>
    <lineage>
        <taxon>Eukaryota</taxon>
        <taxon>Metazoa</taxon>
        <taxon>Chordata</taxon>
        <taxon>Craniata</taxon>
        <taxon>Vertebrata</taxon>
        <taxon>Euteleostomi</taxon>
        <taxon>Actinopterygii</taxon>
        <taxon>Neopterygii</taxon>
        <taxon>Teleostei</taxon>
        <taxon>Osteoglossocephala</taxon>
        <taxon>Osteoglossomorpha</taxon>
        <taxon>Osteoglossiformes</taxon>
        <taxon>Osteoglossidae</taxon>
        <taxon>Scleropages</taxon>
    </lineage>
</organism>
<evidence type="ECO:0000313" key="15">
    <source>
        <dbReference type="Proteomes" id="UP000034805"/>
    </source>
</evidence>
<dbReference type="GO" id="GO:0050808">
    <property type="term" value="P:synapse organization"/>
    <property type="evidence" value="ECO:0007669"/>
    <property type="project" value="TreeGrafter"/>
</dbReference>
<dbReference type="PANTHER" id="PTHR13820:SF10">
    <property type="entry name" value="GAMMA-SYNUCLEIN"/>
    <property type="match status" value="1"/>
</dbReference>
<evidence type="ECO:0000256" key="12">
    <source>
        <dbReference type="RuleBase" id="RU361225"/>
    </source>
</evidence>
<dbReference type="GO" id="GO:0043025">
    <property type="term" value="C:neuronal cell body"/>
    <property type="evidence" value="ECO:0007669"/>
    <property type="project" value="TreeGrafter"/>
</dbReference>
<dbReference type="GO" id="GO:0048488">
    <property type="term" value="P:synaptic vesicle endocytosis"/>
    <property type="evidence" value="ECO:0007669"/>
    <property type="project" value="TreeGrafter"/>
</dbReference>
<dbReference type="FunFam" id="1.10.287.700:FF:000002">
    <property type="entry name" value="Gamma-synuclein"/>
    <property type="match status" value="1"/>
</dbReference>
<comment type="subcellular location">
    <subcellularLocation>
        <location evidence="2">Cytoplasm</location>
        <location evidence="2">Cytoskeleton</location>
        <location evidence="2">Microtubule organizing center</location>
        <location evidence="2">Centrosome</location>
    </subcellularLocation>
    <subcellularLocation>
        <location evidence="1">Cytoplasm</location>
        <location evidence="1">Cytoskeleton</location>
        <location evidence="1">Spindle</location>
    </subcellularLocation>
    <subcellularLocation>
        <location evidence="3">Cytoplasm</location>
        <location evidence="3">Perinuclear region</location>
    </subcellularLocation>
</comment>
<evidence type="ECO:0000256" key="1">
    <source>
        <dbReference type="ARBA" id="ARBA00004186"/>
    </source>
</evidence>
<dbReference type="GO" id="GO:0007268">
    <property type="term" value="P:chemical synaptic transmission"/>
    <property type="evidence" value="ECO:0007669"/>
    <property type="project" value="TreeGrafter"/>
</dbReference>
<dbReference type="AlphaFoldDB" id="A0A0P7WR25"/>
<feature type="region of interest" description="Disordered" evidence="13">
    <location>
        <begin position="243"/>
        <end position="288"/>
    </location>
</feature>
<evidence type="ECO:0000256" key="8">
    <source>
        <dbReference type="ARBA" id="ARBA00022737"/>
    </source>
</evidence>
<evidence type="ECO:0000256" key="3">
    <source>
        <dbReference type="ARBA" id="ARBA00004556"/>
    </source>
</evidence>
<feature type="region of interest" description="Disordered" evidence="13">
    <location>
        <begin position="325"/>
        <end position="386"/>
    </location>
</feature>
<evidence type="ECO:0000256" key="6">
    <source>
        <dbReference type="ARBA" id="ARBA00022490"/>
    </source>
</evidence>
<accession>A0A0P7WR25</accession>
<name>A0A0P7WR25_SCLFO</name>
<dbReference type="GO" id="GO:1903136">
    <property type="term" value="F:cuprous ion binding"/>
    <property type="evidence" value="ECO:0007669"/>
    <property type="project" value="TreeGrafter"/>
</dbReference>
<evidence type="ECO:0000256" key="4">
    <source>
        <dbReference type="ARBA" id="ARBA00009147"/>
    </source>
</evidence>
<evidence type="ECO:0000256" key="5">
    <source>
        <dbReference type="ARBA" id="ARBA00019266"/>
    </source>
</evidence>
<feature type="compositionally biased region" description="Polar residues" evidence="13">
    <location>
        <begin position="276"/>
        <end position="288"/>
    </location>
</feature>
<dbReference type="InterPro" id="IPR001058">
    <property type="entry name" value="Synuclein"/>
</dbReference>
<feature type="compositionally biased region" description="Low complexity" evidence="13">
    <location>
        <begin position="12"/>
        <end position="21"/>
    </location>
</feature>
<evidence type="ECO:0000256" key="2">
    <source>
        <dbReference type="ARBA" id="ARBA00004300"/>
    </source>
</evidence>
<evidence type="ECO:0000256" key="11">
    <source>
        <dbReference type="ARBA" id="ARBA00045236"/>
    </source>
</evidence>
<dbReference type="PRINTS" id="PR01214">
    <property type="entry name" value="GSYNUCLEIN"/>
</dbReference>
<sequence>GKEHPRPHLARSRAAVRVPSAGLRAEHSGKSSSPHALGYARRRPLEPTSPRDPACARRPRRMDALKKGFSIAKEGVVAAAEKTKAGVEEAAAKTKEGVMYVGTKTKEGVVSSVNTVAQKTAEQANVVGEAAVSSANQVSQKTVEGVENVVVSAGLVNPKDLSPPEGAAEPARDAVEQLQCGSWSCDALVRARLSLAAPPSSTSTANFKGMPAGMVRGGMGPHHTQACISPTGLAPDIQSVSYGPGLRGRVPGTEGGDLYKTGGPTAVEQKHHQLRTDSAQGPENQGSSAEDMAFLKKALGGKADTYVDQAVDQAAVIAKGKVKSFMGNDAGDKKGKGQGGSSSGVPEQKPAPATQPQNTDAGGAGGEPKDITDDLMNIADELSGGN</sequence>
<dbReference type="PRINTS" id="PR01211">
    <property type="entry name" value="SYNUCLEIN"/>
</dbReference>
<dbReference type="Proteomes" id="UP000034805">
    <property type="component" value="Unassembled WGS sequence"/>
</dbReference>
<feature type="region of interest" description="Disordered" evidence="13">
    <location>
        <begin position="1"/>
        <end position="59"/>
    </location>
</feature>
<dbReference type="STRING" id="113540.ENSSFOP00015074984"/>
<evidence type="ECO:0000256" key="9">
    <source>
        <dbReference type="ARBA" id="ARBA00023212"/>
    </source>
</evidence>
<evidence type="ECO:0000313" key="14">
    <source>
        <dbReference type="EMBL" id="KPP64223.1"/>
    </source>
</evidence>
<comment type="caution">
    <text evidence="14">The sequence shown here is derived from an EMBL/GenBank/DDBJ whole genome shotgun (WGS) entry which is preliminary data.</text>
</comment>